<organism evidence="2 3">
    <name type="scientific">Mycena indigotica</name>
    <dbReference type="NCBI Taxonomy" id="2126181"/>
    <lineage>
        <taxon>Eukaryota</taxon>
        <taxon>Fungi</taxon>
        <taxon>Dikarya</taxon>
        <taxon>Basidiomycota</taxon>
        <taxon>Agaricomycotina</taxon>
        <taxon>Agaricomycetes</taxon>
        <taxon>Agaricomycetidae</taxon>
        <taxon>Agaricales</taxon>
        <taxon>Marasmiineae</taxon>
        <taxon>Mycenaceae</taxon>
        <taxon>Mycena</taxon>
    </lineage>
</organism>
<keyword evidence="3" id="KW-1185">Reference proteome</keyword>
<protein>
    <submittedName>
        <fullName evidence="2">Uncharacterized protein</fullName>
    </submittedName>
</protein>
<dbReference type="RefSeq" id="XP_037214076.1">
    <property type="nucleotide sequence ID" value="XM_037369578.1"/>
</dbReference>
<evidence type="ECO:0000313" key="3">
    <source>
        <dbReference type="Proteomes" id="UP000636479"/>
    </source>
</evidence>
<evidence type="ECO:0000313" key="2">
    <source>
        <dbReference type="EMBL" id="KAF7290716.1"/>
    </source>
</evidence>
<proteinExistence type="predicted"/>
<feature type="compositionally biased region" description="Low complexity" evidence="1">
    <location>
        <begin position="15"/>
        <end position="25"/>
    </location>
</feature>
<evidence type="ECO:0000256" key="1">
    <source>
        <dbReference type="SAM" id="MobiDB-lite"/>
    </source>
</evidence>
<dbReference type="OrthoDB" id="2408877at2759"/>
<dbReference type="EMBL" id="JACAZF010000014">
    <property type="protein sequence ID" value="KAF7290716.1"/>
    <property type="molecule type" value="Genomic_DNA"/>
</dbReference>
<dbReference type="Proteomes" id="UP000636479">
    <property type="component" value="Unassembled WGS sequence"/>
</dbReference>
<accession>A0A8H6VSV5</accession>
<dbReference type="AlphaFoldDB" id="A0A8H6VSV5"/>
<feature type="region of interest" description="Disordered" evidence="1">
    <location>
        <begin position="1"/>
        <end position="61"/>
    </location>
</feature>
<comment type="caution">
    <text evidence="2">The sequence shown here is derived from an EMBL/GenBank/DDBJ whole genome shotgun (WGS) entry which is preliminary data.</text>
</comment>
<dbReference type="GeneID" id="59352094"/>
<gene>
    <name evidence="2" type="ORF">MIND_01312300</name>
</gene>
<reference evidence="2" key="1">
    <citation type="submission" date="2020-05" db="EMBL/GenBank/DDBJ databases">
        <title>Mycena genomes resolve the evolution of fungal bioluminescence.</title>
        <authorList>
            <person name="Tsai I.J."/>
        </authorList>
    </citation>
    <scope>NUCLEOTIDE SEQUENCE</scope>
    <source>
        <strain evidence="2">171206Taipei</strain>
    </source>
</reference>
<feature type="compositionally biased region" description="Low complexity" evidence="1">
    <location>
        <begin position="33"/>
        <end position="55"/>
    </location>
</feature>
<sequence length="312" mass="34296">MLADSSVESSDDSDNTNSDSSSDSSSSDDDSESSSSGSSSNSSSSSSSSSSPSLSLHETRRRTRTIFQSSRLLTWVQAQLNEMYSRRYQVPRTRLIRPRGTLHTCLRVWKHRQPNDFHGELRIWPTTFDKLLHKIKNHPIFYNDSNSPQKPVDVQLAVALYQFGHDGNAASLQSVSWWSGLGKGTIPRCTCRVITAILGSGMMKKYVHMPTPAEKEEAKAWVEKTSGCREWRDGWCMVDGTLIPLATRPPAALFPEYYGSDTSSSMYGGSGSGPMYDLSTMESDDGYLGSGLFEGGNFDLSQFGAGPSYGES</sequence>
<name>A0A8H6VSV5_9AGAR</name>